<name>A0A1W6YL08_9BORD</name>
<dbReference type="PANTHER" id="PTHR35936:SF17">
    <property type="entry name" value="ARGININE-BINDING EXTRACELLULAR PROTEIN ARTP"/>
    <property type="match status" value="1"/>
</dbReference>
<dbReference type="STRING" id="1416806.CAL12_13655"/>
<dbReference type="AlphaFoldDB" id="A0A1W6YL08"/>
<feature type="signal peptide" evidence="2">
    <location>
        <begin position="1"/>
        <end position="33"/>
    </location>
</feature>
<evidence type="ECO:0000313" key="5">
    <source>
        <dbReference type="Proteomes" id="UP000194151"/>
    </source>
</evidence>
<feature type="chain" id="PRO_5012823041" description="Solute-binding protein family 3/N-terminal domain-containing protein" evidence="2">
    <location>
        <begin position="34"/>
        <end position="273"/>
    </location>
</feature>
<dbReference type="KEGG" id="bgv:CAL12_13655"/>
<reference evidence="4 5" key="1">
    <citation type="submission" date="2017-05" db="EMBL/GenBank/DDBJ databases">
        <title>Complete and WGS of Bordetella genogroups.</title>
        <authorList>
            <person name="Spilker T."/>
            <person name="LiPuma J."/>
        </authorList>
    </citation>
    <scope>NUCLEOTIDE SEQUENCE [LARGE SCALE GENOMIC DNA]</scope>
    <source>
        <strain evidence="4 5">AU19157</strain>
    </source>
</reference>
<dbReference type="InterPro" id="IPR001638">
    <property type="entry name" value="Solute-binding_3/MltF_N"/>
</dbReference>
<dbReference type="EMBL" id="CP021108">
    <property type="protein sequence ID" value="ARP81757.1"/>
    <property type="molecule type" value="Genomic_DNA"/>
</dbReference>
<protein>
    <recommendedName>
        <fullName evidence="3">Solute-binding protein family 3/N-terminal domain-containing protein</fullName>
    </recommendedName>
</protein>
<dbReference type="PANTHER" id="PTHR35936">
    <property type="entry name" value="MEMBRANE-BOUND LYTIC MUREIN TRANSGLYCOSYLASE F"/>
    <property type="match status" value="1"/>
</dbReference>
<accession>A0A1W6YL08</accession>
<feature type="domain" description="Solute-binding protein family 3/N-terminal" evidence="3">
    <location>
        <begin position="44"/>
        <end position="262"/>
    </location>
</feature>
<keyword evidence="5" id="KW-1185">Reference proteome</keyword>
<sequence>MTLSWGKSMRLSASSCAAALLAGLCAFTAPAHADLLDDINARGVVRVGIMTDYPPFGSVDQQMKPRGYDIDMSALLEKAWHVRVEFVPVTAPNRVATLQTGKADVMLNIGRSEERAKAVDFTQPYAPYYIGIYGKPGSPPIRGVADLKGMTVAVTKGAIEERLLTEQAKDARLSRYDDNASTISAFFSGQANTMAIGNVIAVALRQKGSPPFEEKLILLNSPVHAAVPKGEKRLLDKMNAFLSSIKADGSLNAISEKWMGQPLSPDLLQAGAK</sequence>
<keyword evidence="1 2" id="KW-0732">Signal</keyword>
<dbReference type="SMART" id="SM00062">
    <property type="entry name" value="PBPb"/>
    <property type="match status" value="1"/>
</dbReference>
<gene>
    <name evidence="4" type="ORF">CAL12_13655</name>
</gene>
<evidence type="ECO:0000256" key="2">
    <source>
        <dbReference type="SAM" id="SignalP"/>
    </source>
</evidence>
<evidence type="ECO:0000313" key="4">
    <source>
        <dbReference type="EMBL" id="ARP81757.1"/>
    </source>
</evidence>
<dbReference type="Pfam" id="PF00497">
    <property type="entry name" value="SBP_bac_3"/>
    <property type="match status" value="1"/>
</dbReference>
<organism evidence="4 5">
    <name type="scientific">Bordetella genomosp. 8</name>
    <dbReference type="NCBI Taxonomy" id="1416806"/>
    <lineage>
        <taxon>Bacteria</taxon>
        <taxon>Pseudomonadati</taxon>
        <taxon>Pseudomonadota</taxon>
        <taxon>Betaproteobacteria</taxon>
        <taxon>Burkholderiales</taxon>
        <taxon>Alcaligenaceae</taxon>
        <taxon>Bordetella</taxon>
    </lineage>
</organism>
<proteinExistence type="predicted"/>
<evidence type="ECO:0000259" key="3">
    <source>
        <dbReference type="SMART" id="SM00062"/>
    </source>
</evidence>
<evidence type="ECO:0000256" key="1">
    <source>
        <dbReference type="ARBA" id="ARBA00022729"/>
    </source>
</evidence>
<dbReference type="SUPFAM" id="SSF53850">
    <property type="entry name" value="Periplasmic binding protein-like II"/>
    <property type="match status" value="1"/>
</dbReference>
<dbReference type="Gene3D" id="3.40.190.10">
    <property type="entry name" value="Periplasmic binding protein-like II"/>
    <property type="match status" value="2"/>
</dbReference>
<dbReference type="Proteomes" id="UP000194151">
    <property type="component" value="Chromosome"/>
</dbReference>